<evidence type="ECO:0000313" key="3">
    <source>
        <dbReference type="EMBL" id="GAA4793130.1"/>
    </source>
</evidence>
<evidence type="ECO:0000313" key="4">
    <source>
        <dbReference type="Proteomes" id="UP001501411"/>
    </source>
</evidence>
<dbReference type="PANTHER" id="PTHR35869">
    <property type="entry name" value="OUTER-MEMBRANE LIPOPROTEIN CARRIER PROTEIN"/>
    <property type="match status" value="1"/>
</dbReference>
<sequence length="218" mass="24495">MKKRTLLLIGILCSGLGVLAQDDPAAQKLLQSVSQKYQSYRTAKIDFSLRATNQQQQTTVNQHGALIVAPKSNKYRITTEDQVLISDGKQQWNILKEEQEVQLTDAAGGGETETITPATIFTFYTKGFTYGAARDETVSGKRLAVIDLSPEDNRKSFSKVRLRIDKNAQQIYDITVFDKGGSQNQYSIQKFTPNVEVTTKTFTFDKADFPHMEMVDLR</sequence>
<proteinExistence type="predicted"/>
<gene>
    <name evidence="3" type="ORF">GCM10023231_21660</name>
</gene>
<protein>
    <recommendedName>
        <fullName evidence="5">Outer membrane lipoprotein carrier protein LolA</fullName>
    </recommendedName>
</protein>
<evidence type="ECO:0000256" key="1">
    <source>
        <dbReference type="ARBA" id="ARBA00022729"/>
    </source>
</evidence>
<feature type="signal peptide" evidence="2">
    <location>
        <begin position="1"/>
        <end position="20"/>
    </location>
</feature>
<accession>A0ABP9BEV3</accession>
<evidence type="ECO:0008006" key="5">
    <source>
        <dbReference type="Google" id="ProtNLM"/>
    </source>
</evidence>
<dbReference type="Pfam" id="PF03548">
    <property type="entry name" value="LolA"/>
    <property type="match status" value="1"/>
</dbReference>
<feature type="chain" id="PRO_5047441221" description="Outer membrane lipoprotein carrier protein LolA" evidence="2">
    <location>
        <begin position="21"/>
        <end position="218"/>
    </location>
</feature>
<dbReference type="InterPro" id="IPR029046">
    <property type="entry name" value="LolA/LolB/LppX"/>
</dbReference>
<dbReference type="Gene3D" id="2.50.20.10">
    <property type="entry name" value="Lipoprotein localisation LolA/LolB/LppX"/>
    <property type="match status" value="1"/>
</dbReference>
<dbReference type="CDD" id="cd16325">
    <property type="entry name" value="LolA"/>
    <property type="match status" value="1"/>
</dbReference>
<comment type="caution">
    <text evidence="3">The sequence shown here is derived from an EMBL/GenBank/DDBJ whole genome shotgun (WGS) entry which is preliminary data.</text>
</comment>
<organism evidence="3 4">
    <name type="scientific">Olivibacter ginsenosidimutans</name>
    <dbReference type="NCBI Taxonomy" id="1176537"/>
    <lineage>
        <taxon>Bacteria</taxon>
        <taxon>Pseudomonadati</taxon>
        <taxon>Bacteroidota</taxon>
        <taxon>Sphingobacteriia</taxon>
        <taxon>Sphingobacteriales</taxon>
        <taxon>Sphingobacteriaceae</taxon>
        <taxon>Olivibacter</taxon>
    </lineage>
</organism>
<keyword evidence="1 2" id="KW-0732">Signal</keyword>
<dbReference type="Proteomes" id="UP001501411">
    <property type="component" value="Unassembled WGS sequence"/>
</dbReference>
<dbReference type="InterPro" id="IPR004564">
    <property type="entry name" value="OM_lipoprot_carrier_LolA-like"/>
</dbReference>
<keyword evidence="4" id="KW-1185">Reference proteome</keyword>
<evidence type="ECO:0000256" key="2">
    <source>
        <dbReference type="SAM" id="SignalP"/>
    </source>
</evidence>
<dbReference type="PANTHER" id="PTHR35869:SF1">
    <property type="entry name" value="OUTER-MEMBRANE LIPOPROTEIN CARRIER PROTEIN"/>
    <property type="match status" value="1"/>
</dbReference>
<dbReference type="RefSeq" id="WP_345231795.1">
    <property type="nucleotide sequence ID" value="NZ_BAABIQ010000033.1"/>
</dbReference>
<name>A0ABP9BEV3_9SPHI</name>
<reference evidence="4" key="1">
    <citation type="journal article" date="2019" name="Int. J. Syst. Evol. Microbiol.">
        <title>The Global Catalogue of Microorganisms (GCM) 10K type strain sequencing project: providing services to taxonomists for standard genome sequencing and annotation.</title>
        <authorList>
            <consortium name="The Broad Institute Genomics Platform"/>
            <consortium name="The Broad Institute Genome Sequencing Center for Infectious Disease"/>
            <person name="Wu L."/>
            <person name="Ma J."/>
        </authorList>
    </citation>
    <scope>NUCLEOTIDE SEQUENCE [LARGE SCALE GENOMIC DNA]</scope>
    <source>
        <strain evidence="4">JCM 18200</strain>
    </source>
</reference>
<dbReference type="SUPFAM" id="SSF89392">
    <property type="entry name" value="Prokaryotic lipoproteins and lipoprotein localization factors"/>
    <property type="match status" value="1"/>
</dbReference>
<dbReference type="EMBL" id="BAABIQ010000033">
    <property type="protein sequence ID" value="GAA4793130.1"/>
    <property type="molecule type" value="Genomic_DNA"/>
</dbReference>